<organism evidence="1 2">
    <name type="scientific">Planoprotostelium fungivorum</name>
    <dbReference type="NCBI Taxonomy" id="1890364"/>
    <lineage>
        <taxon>Eukaryota</taxon>
        <taxon>Amoebozoa</taxon>
        <taxon>Evosea</taxon>
        <taxon>Variosea</taxon>
        <taxon>Cavosteliida</taxon>
        <taxon>Cavosteliaceae</taxon>
        <taxon>Planoprotostelium</taxon>
    </lineage>
</organism>
<protein>
    <submittedName>
        <fullName evidence="1">Uncharacterized protein</fullName>
    </submittedName>
</protein>
<sequence>MRQRAREDDQDDVLFDPDMFINRVYATETFHFKDKSVTIKLSKAAAIIWPAAAVLCRYIEHYSSHFTDSVTLELGAGVGLCGVLMAQYCTKTVLSDYQDIVLELLKENAEKNTSEGHDIECSKLDWSVNLEEFSQKYPDGFDFVFGSDIIFWRESNPFLLKVVHQVLNQRTEYRQKNGIHSERKPQFLLTYYQRSSNCEDALKREAVEMGLNVEDVPLSQFIEESEVSNFSNICCLIFTLER</sequence>
<dbReference type="Gene3D" id="3.40.50.150">
    <property type="entry name" value="Vaccinia Virus protein VP39"/>
    <property type="match status" value="1"/>
</dbReference>
<dbReference type="SUPFAM" id="SSF53335">
    <property type="entry name" value="S-adenosyl-L-methionine-dependent methyltransferases"/>
    <property type="match status" value="1"/>
</dbReference>
<dbReference type="InterPro" id="IPR038899">
    <property type="entry name" value="METTL22"/>
</dbReference>
<dbReference type="STRING" id="1890364.A0A2P6NAA4"/>
<evidence type="ECO:0000313" key="1">
    <source>
        <dbReference type="EMBL" id="PRP80877.1"/>
    </source>
</evidence>
<dbReference type="FunCoup" id="A0A2P6NAA4">
    <property type="interactions" value="187"/>
</dbReference>
<dbReference type="Proteomes" id="UP000241769">
    <property type="component" value="Unassembled WGS sequence"/>
</dbReference>
<dbReference type="PANTHER" id="PTHR23108">
    <property type="entry name" value="METHYLTRANSFERASE-RELATED"/>
    <property type="match status" value="1"/>
</dbReference>
<dbReference type="CDD" id="cd02440">
    <property type="entry name" value="AdoMet_MTases"/>
    <property type="match status" value="1"/>
</dbReference>
<comment type="caution">
    <text evidence="1">The sequence shown here is derived from an EMBL/GenBank/DDBJ whole genome shotgun (WGS) entry which is preliminary data.</text>
</comment>
<dbReference type="AlphaFoldDB" id="A0A2P6NAA4"/>
<dbReference type="InterPro" id="IPR029063">
    <property type="entry name" value="SAM-dependent_MTases_sf"/>
</dbReference>
<dbReference type="InterPro" id="IPR019410">
    <property type="entry name" value="Methyltransf_16"/>
</dbReference>
<dbReference type="InParanoid" id="A0A2P6NAA4"/>
<proteinExistence type="predicted"/>
<dbReference type="PANTHER" id="PTHR23108:SF3">
    <property type="entry name" value="METHYLTRANSFERASE FAMILY PROTEIN"/>
    <property type="match status" value="1"/>
</dbReference>
<dbReference type="OrthoDB" id="46564at2759"/>
<dbReference type="Pfam" id="PF10294">
    <property type="entry name" value="Methyltransf_16"/>
    <property type="match status" value="1"/>
</dbReference>
<name>A0A2P6NAA4_9EUKA</name>
<dbReference type="GO" id="GO:0005634">
    <property type="term" value="C:nucleus"/>
    <property type="evidence" value="ECO:0007669"/>
    <property type="project" value="TreeGrafter"/>
</dbReference>
<accession>A0A2P6NAA4</accession>
<keyword evidence="2" id="KW-1185">Reference proteome</keyword>
<reference evidence="1 2" key="1">
    <citation type="journal article" date="2018" name="Genome Biol. Evol.">
        <title>Multiple Roots of Fruiting Body Formation in Amoebozoa.</title>
        <authorList>
            <person name="Hillmann F."/>
            <person name="Forbes G."/>
            <person name="Novohradska S."/>
            <person name="Ferling I."/>
            <person name="Riege K."/>
            <person name="Groth M."/>
            <person name="Westermann M."/>
            <person name="Marz M."/>
            <person name="Spaller T."/>
            <person name="Winckler T."/>
            <person name="Schaap P."/>
            <person name="Glockner G."/>
        </authorList>
    </citation>
    <scope>NUCLEOTIDE SEQUENCE [LARGE SCALE GENOMIC DNA]</scope>
    <source>
        <strain evidence="1 2">Jena</strain>
    </source>
</reference>
<dbReference type="GO" id="GO:0008276">
    <property type="term" value="F:protein methyltransferase activity"/>
    <property type="evidence" value="ECO:0007669"/>
    <property type="project" value="InterPro"/>
</dbReference>
<dbReference type="EMBL" id="MDYQ01000136">
    <property type="protein sequence ID" value="PRP80877.1"/>
    <property type="molecule type" value="Genomic_DNA"/>
</dbReference>
<evidence type="ECO:0000313" key="2">
    <source>
        <dbReference type="Proteomes" id="UP000241769"/>
    </source>
</evidence>
<gene>
    <name evidence="1" type="ORF">PROFUN_11432</name>
</gene>